<dbReference type="PANTHER" id="PTHR42678">
    <property type="entry name" value="AMIDASE"/>
    <property type="match status" value="1"/>
</dbReference>
<dbReference type="Gene3D" id="3.90.1300.10">
    <property type="entry name" value="Amidase signature (AS) domain"/>
    <property type="match status" value="1"/>
</dbReference>
<comment type="caution">
    <text evidence="2">The sequence shown here is derived from an EMBL/GenBank/DDBJ whole genome shotgun (WGS) entry which is preliminary data.</text>
</comment>
<evidence type="ECO:0000313" key="2">
    <source>
        <dbReference type="EMBL" id="KAK5995988.1"/>
    </source>
</evidence>
<accession>A0ABR0SV38</accession>
<organism evidence="2 3">
    <name type="scientific">Cladobotryum mycophilum</name>
    <dbReference type="NCBI Taxonomy" id="491253"/>
    <lineage>
        <taxon>Eukaryota</taxon>
        <taxon>Fungi</taxon>
        <taxon>Dikarya</taxon>
        <taxon>Ascomycota</taxon>
        <taxon>Pezizomycotina</taxon>
        <taxon>Sordariomycetes</taxon>
        <taxon>Hypocreomycetidae</taxon>
        <taxon>Hypocreales</taxon>
        <taxon>Hypocreaceae</taxon>
        <taxon>Cladobotryum</taxon>
    </lineage>
</organism>
<dbReference type="Proteomes" id="UP001338125">
    <property type="component" value="Unassembled WGS sequence"/>
</dbReference>
<protein>
    <submittedName>
        <fullName evidence="2">Amidase</fullName>
    </submittedName>
</protein>
<sequence length="528" mass="56735">MSFPSLLDATLEQLSNGLANGQFTSVQLVKAYLARIEQVNGFVHAVTEINPDALDIAISRDEDRAKGIVLGPLHGIPVLVKNNIATKDKMNNTAGSSLLLGAKVPRDAFTVHRLRTAGAIILGKTNLSQWANYRSRGTSIEGWSIDGGQTLAAYHRNQAPGGSSSGSGVAVDLGLAWAALGTETDGSILDPAHRNGIVGIKPTVGLTSRDLVIPISEHFDTVGPMARTVRDTAYLLQAIAGEDIHDKYTSTIPDIPDYPSACKDALTGARIGVPWNIINQALSEQSWLGIEVDAFRSALSTLEAAGATIIEANFTSTANELLLAQRPIFRADFPVNLAAYLAQLTSNPHDIHSLADVRDKTREHPREDFPNRNTQAWDGVLEQGWDNTDPRFKTAYEHLQELGGPGGLLGALDKHHLIAVAMPTSLAYKWAAVVGAPAVTVPMGRYPYSAPVRKDIGSELVDTGPGVPFGMCFLGKKWSEADLIGLAYGFEQRTKVRDGEVRRVVEPNAEIGGLQKYGSFQHSAPSAW</sequence>
<dbReference type="InterPro" id="IPR023631">
    <property type="entry name" value="Amidase_dom"/>
</dbReference>
<dbReference type="InterPro" id="IPR036928">
    <property type="entry name" value="AS_sf"/>
</dbReference>
<proteinExistence type="predicted"/>
<reference evidence="2 3" key="1">
    <citation type="submission" date="2024-01" db="EMBL/GenBank/DDBJ databases">
        <title>Complete genome of Cladobotryum mycophilum ATHUM6906.</title>
        <authorList>
            <person name="Christinaki A.C."/>
            <person name="Myridakis A.I."/>
            <person name="Kouvelis V.N."/>
        </authorList>
    </citation>
    <scope>NUCLEOTIDE SEQUENCE [LARGE SCALE GENOMIC DNA]</scope>
    <source>
        <strain evidence="2 3">ATHUM6906</strain>
    </source>
</reference>
<dbReference type="PANTHER" id="PTHR42678:SF34">
    <property type="entry name" value="OS04G0183300 PROTEIN"/>
    <property type="match status" value="1"/>
</dbReference>
<dbReference type="EMBL" id="JAVFKD010000004">
    <property type="protein sequence ID" value="KAK5995988.1"/>
    <property type="molecule type" value="Genomic_DNA"/>
</dbReference>
<evidence type="ECO:0000259" key="1">
    <source>
        <dbReference type="Pfam" id="PF01425"/>
    </source>
</evidence>
<name>A0ABR0SV38_9HYPO</name>
<feature type="domain" description="Amidase" evidence="1">
    <location>
        <begin position="28"/>
        <end position="483"/>
    </location>
</feature>
<dbReference type="Pfam" id="PF01425">
    <property type="entry name" value="Amidase"/>
    <property type="match status" value="1"/>
</dbReference>
<dbReference type="SUPFAM" id="SSF75304">
    <property type="entry name" value="Amidase signature (AS) enzymes"/>
    <property type="match status" value="1"/>
</dbReference>
<evidence type="ECO:0000313" key="3">
    <source>
        <dbReference type="Proteomes" id="UP001338125"/>
    </source>
</evidence>
<gene>
    <name evidence="2" type="ORF">PT974_04409</name>
</gene>
<keyword evidence="3" id="KW-1185">Reference proteome</keyword>